<feature type="transmembrane region" description="Helical" evidence="1">
    <location>
        <begin position="148"/>
        <end position="169"/>
    </location>
</feature>
<keyword evidence="1" id="KW-0812">Transmembrane</keyword>
<evidence type="ECO:0000256" key="1">
    <source>
        <dbReference type="SAM" id="Phobius"/>
    </source>
</evidence>
<dbReference type="Proteomes" id="UP000011724">
    <property type="component" value="Chromosome"/>
</dbReference>
<keyword evidence="1" id="KW-0472">Membrane</keyword>
<dbReference type="HOGENOM" id="CLU_583590_0_0_7"/>
<dbReference type="KEGG" id="dpi:BN4_11763"/>
<evidence type="ECO:0008006" key="4">
    <source>
        <dbReference type="Google" id="ProtNLM"/>
    </source>
</evidence>
<reference evidence="2 3" key="1">
    <citation type="journal article" date="2013" name="PLoS ONE">
        <title>The first genomic and proteomic characterization of a deep-sea sulfate reducer: insights into the piezophilic lifestyle of Desulfovibrio piezophilus.</title>
        <authorList>
            <person name="Pradel N."/>
            <person name="Ji B."/>
            <person name="Gimenez G."/>
            <person name="Talla E."/>
            <person name="Lenoble P."/>
            <person name="Garel M."/>
            <person name="Tamburini C."/>
            <person name="Fourquet P."/>
            <person name="Lebrun R."/>
            <person name="Bertin P."/>
            <person name="Denis Y."/>
            <person name="Pophillat M."/>
            <person name="Barbe V."/>
            <person name="Ollivier B."/>
            <person name="Dolla A."/>
        </authorList>
    </citation>
    <scope>NUCLEOTIDE SEQUENCE [LARGE SCALE GENOMIC DNA]</scope>
    <source>
        <strain evidence="3">DSM 10523 / SB164P1</strain>
    </source>
</reference>
<reference evidence="3" key="2">
    <citation type="journal article" date="2013" name="Stand. Genomic Sci.">
        <title>Complete genome sequence of Desulfocapsa sulfexigens, a marine deltaproteobacterium specialized in disproportionating inorganic sulfur compounds.</title>
        <authorList>
            <person name="Finster K.W."/>
            <person name="Kjeldsen K.U."/>
            <person name="Kube M."/>
            <person name="Reinhardt R."/>
            <person name="Mussmann M."/>
            <person name="Amann R."/>
            <person name="Schreiber L."/>
        </authorList>
    </citation>
    <scope>NUCLEOTIDE SEQUENCE [LARGE SCALE GENOMIC DNA]</scope>
    <source>
        <strain evidence="3">DSM 10523 / SB164P1</strain>
    </source>
</reference>
<dbReference type="PATRIC" id="fig|879567.3.peg.1853"/>
<accession>M1WW87</accession>
<organism evidence="2 3">
    <name type="scientific">Pseudodesulfovibrio piezophilus (strain DSM 21447 / JCM 15486 / C1TLV30)</name>
    <name type="common">Desulfovibrio piezophilus</name>
    <dbReference type="NCBI Taxonomy" id="1322246"/>
    <lineage>
        <taxon>Bacteria</taxon>
        <taxon>Pseudomonadati</taxon>
        <taxon>Thermodesulfobacteriota</taxon>
        <taxon>Desulfovibrionia</taxon>
        <taxon>Desulfovibrionales</taxon>
        <taxon>Desulfovibrionaceae</taxon>
    </lineage>
</organism>
<protein>
    <recommendedName>
        <fullName evidence="4">Transmembrane protein</fullName>
    </recommendedName>
</protein>
<feature type="transmembrane region" description="Helical" evidence="1">
    <location>
        <begin position="175"/>
        <end position="197"/>
    </location>
</feature>
<feature type="transmembrane region" description="Helical" evidence="1">
    <location>
        <begin position="268"/>
        <end position="287"/>
    </location>
</feature>
<evidence type="ECO:0000313" key="3">
    <source>
        <dbReference type="Proteomes" id="UP000011724"/>
    </source>
</evidence>
<proteinExistence type="predicted"/>
<dbReference type="BioCyc" id="DPIE1322246:BN4_RS08850-MONOMER"/>
<dbReference type="RefSeq" id="WP_015415042.1">
    <property type="nucleotide sequence ID" value="NC_020409.1"/>
</dbReference>
<sequence>MARKKREMSGVISFDSEVLAQDLDIDSLARDDARKLIPAPDATQPTANELSIVRYFEKKAKEEKKAVLATLSELRKRLSAIYHSRIVEDLKGLPDDLKRINADSRTMEAHAVEILRDQVADRETEVRTFISKNNLNRNPHPPMKPGELSVRLGAIALVEICLSSVILSFSGNLGLFHGVVQIIILSFCNLLGGWLLGRKALPWLNHCHVLNRVVGVCTLLVLVQVIMGINLFAGHCLSSSAPDCFMALRVAMASFEISPFAVLTLKGWILYAVGTLAAGGVTAVGYCSDDPYPGYGKVAAGLTHARQAVLNKQWEHVDVAIANYRHVERRRGHLTGKLIILEERYASLLGDMTRSKEALQEKLGHLDTVCGRMVGQYRVKNRGYSLNRVSSFPPFFFRRMSFGPEKYIPEETMDQEFSRQFILSRNFRRCREEDSPLIQKQLIEIHNEELRTLHAYFLLDEREVSSLI</sequence>
<name>M1WW87_PSEP2</name>
<evidence type="ECO:0000313" key="2">
    <source>
        <dbReference type="EMBL" id="CCH48998.1"/>
    </source>
</evidence>
<dbReference type="EMBL" id="FO203427">
    <property type="protein sequence ID" value="CCH48998.1"/>
    <property type="molecule type" value="Genomic_DNA"/>
</dbReference>
<dbReference type="eggNOG" id="ENOG502ZZD6">
    <property type="taxonomic scope" value="Bacteria"/>
</dbReference>
<gene>
    <name evidence="2" type="ordered locus">BN4_11763</name>
</gene>
<keyword evidence="3" id="KW-1185">Reference proteome</keyword>
<dbReference type="AlphaFoldDB" id="M1WW87"/>
<keyword evidence="1" id="KW-1133">Transmembrane helix</keyword>
<feature type="transmembrane region" description="Helical" evidence="1">
    <location>
        <begin position="209"/>
        <end position="233"/>
    </location>
</feature>
<dbReference type="STRING" id="1322246.BN4_11763"/>